<sequence length="278" mass="32131">MCITPMPIKDGSGCMVHVPCGKCPECRSRRASAWSFRLMQQDKISDSSQFITLTYDTKHVPISRNGFMELSKRDLQLFFKRLRKNAGKIQATAIKYYAVGEYGTHTRRPHYHIILFNARQEDIMPAWGLGHIHYGSLCAASVGYTLKYISKPSWKRLHKNDDRTAQFSLMSKGLGANYLTPQMVKWHKNDLENRMYLNLEGGKKCSMPRYYKDKIYSLSERQIIGDATAIRIAKKISDQNSRLTYDQYNNFIRDTKSSIEGQFNKMNSNNQIKSNNEI</sequence>
<dbReference type="Proteomes" id="UP000323682">
    <property type="component" value="Segment"/>
</dbReference>
<evidence type="ECO:0000259" key="1">
    <source>
        <dbReference type="Pfam" id="PF23343"/>
    </source>
</evidence>
<name>A0A4P8PKY7_9VIRU</name>
<dbReference type="Pfam" id="PF23343">
    <property type="entry name" value="REP_ORF2-G2P"/>
    <property type="match status" value="1"/>
</dbReference>
<protein>
    <submittedName>
        <fullName evidence="2">Replication initiator protein</fullName>
    </submittedName>
</protein>
<feature type="domain" description="Replication-associated protein ORF2/G2P" evidence="1">
    <location>
        <begin position="49"/>
        <end position="151"/>
    </location>
</feature>
<accession>A0A4P8PKY7</accession>
<reference evidence="2" key="1">
    <citation type="submission" date="2018-12" db="EMBL/GenBank/DDBJ databases">
        <title>Singled stranded DNA viruses identified in blackflies (Austrosimulium ungulatum) sampled in New Zealand.</title>
        <authorList>
            <person name="Kraberger S."/>
            <person name="Fontenele R.S."/>
            <person name="Schmidlin K."/>
            <person name="Walters M."/>
            <person name="Varsani A."/>
        </authorList>
    </citation>
    <scope>NUCLEOTIDE SEQUENCE [LARGE SCALE GENOMIC DNA]</scope>
    <source>
        <strain evidence="2">208</strain>
    </source>
</reference>
<dbReference type="EMBL" id="MK249232">
    <property type="protein sequence ID" value="QCQ85137.1"/>
    <property type="molecule type" value="Genomic_DNA"/>
</dbReference>
<dbReference type="InterPro" id="IPR056906">
    <property type="entry name" value="ORF2/G2P_dom"/>
</dbReference>
<evidence type="ECO:0000313" key="2">
    <source>
        <dbReference type="EMBL" id="QCQ85137.1"/>
    </source>
</evidence>
<organism evidence="2">
    <name type="scientific">Blackfly microvirus SF02</name>
    <dbReference type="NCBI Taxonomy" id="2576452"/>
    <lineage>
        <taxon>Viruses</taxon>
        <taxon>Monodnaviria</taxon>
        <taxon>Sangervirae</taxon>
        <taxon>Phixviricota</taxon>
        <taxon>Malgrandaviricetes</taxon>
        <taxon>Petitvirales</taxon>
        <taxon>Microviridae</taxon>
        <taxon>Microvirus</taxon>
    </lineage>
</organism>
<proteinExistence type="predicted"/>